<evidence type="ECO:0000256" key="2">
    <source>
        <dbReference type="SAM" id="SignalP"/>
    </source>
</evidence>
<dbReference type="Gramene" id="OPUNC06G18030.1">
    <property type="protein sequence ID" value="OPUNC06G18030.1"/>
    <property type="gene ID" value="OPUNC06G18030"/>
</dbReference>
<proteinExistence type="predicted"/>
<reference evidence="3" key="1">
    <citation type="submission" date="2015-04" db="UniProtKB">
        <authorList>
            <consortium name="EnsemblPlants"/>
        </authorList>
    </citation>
    <scope>IDENTIFICATION</scope>
</reference>
<evidence type="ECO:0000313" key="4">
    <source>
        <dbReference type="Proteomes" id="UP000026962"/>
    </source>
</evidence>
<reference evidence="3" key="2">
    <citation type="submission" date="2018-05" db="EMBL/GenBank/DDBJ databases">
        <title>OpunRS2 (Oryza punctata Reference Sequence Version 2).</title>
        <authorList>
            <person name="Zhang J."/>
            <person name="Kudrna D."/>
            <person name="Lee S."/>
            <person name="Talag J."/>
            <person name="Welchert J."/>
            <person name="Wing R.A."/>
        </authorList>
    </citation>
    <scope>NUCLEOTIDE SEQUENCE [LARGE SCALE GENOMIC DNA]</scope>
</reference>
<accession>A0A0E0LD38</accession>
<evidence type="ECO:0000256" key="1">
    <source>
        <dbReference type="SAM" id="MobiDB-lite"/>
    </source>
</evidence>
<keyword evidence="4" id="KW-1185">Reference proteome</keyword>
<dbReference type="OMA" id="VCHGAQE"/>
<protein>
    <submittedName>
        <fullName evidence="3">Uncharacterized protein</fullName>
    </submittedName>
</protein>
<organism evidence="3">
    <name type="scientific">Oryza punctata</name>
    <name type="common">Red rice</name>
    <dbReference type="NCBI Taxonomy" id="4537"/>
    <lineage>
        <taxon>Eukaryota</taxon>
        <taxon>Viridiplantae</taxon>
        <taxon>Streptophyta</taxon>
        <taxon>Embryophyta</taxon>
        <taxon>Tracheophyta</taxon>
        <taxon>Spermatophyta</taxon>
        <taxon>Magnoliopsida</taxon>
        <taxon>Liliopsida</taxon>
        <taxon>Poales</taxon>
        <taxon>Poaceae</taxon>
        <taxon>BOP clade</taxon>
        <taxon>Oryzoideae</taxon>
        <taxon>Oryzeae</taxon>
        <taxon>Oryzinae</taxon>
        <taxon>Oryza</taxon>
    </lineage>
</organism>
<name>A0A0E0LD38_ORYPU</name>
<evidence type="ECO:0000313" key="3">
    <source>
        <dbReference type="EnsemblPlants" id="OPUNC06G18030.1"/>
    </source>
</evidence>
<dbReference type="Proteomes" id="UP000026962">
    <property type="component" value="Chromosome 6"/>
</dbReference>
<dbReference type="AlphaFoldDB" id="A0A0E0LD38"/>
<keyword evidence="2" id="KW-0732">Signal</keyword>
<feature type="chain" id="PRO_5002366553" evidence="2">
    <location>
        <begin position="27"/>
        <end position="101"/>
    </location>
</feature>
<dbReference type="HOGENOM" id="CLU_2137687_0_0_1"/>
<feature type="signal peptide" evidence="2">
    <location>
        <begin position="1"/>
        <end position="26"/>
    </location>
</feature>
<feature type="region of interest" description="Disordered" evidence="1">
    <location>
        <begin position="75"/>
        <end position="101"/>
    </location>
</feature>
<sequence length="101" mass="10813">MAIITESTRLLAALLVVVSAVIIGCSVDICHGASEPDGLPGYRRDPDYDFPFPGPRVVCNGGPCRTGPGRLRPYPIPRPFPYHRTPPPAPPSSPLSPPQNK</sequence>
<dbReference type="EnsemblPlants" id="OPUNC06G18030.1">
    <property type="protein sequence ID" value="OPUNC06G18030.1"/>
    <property type="gene ID" value="OPUNC06G18030"/>
</dbReference>